<proteinExistence type="predicted"/>
<dbReference type="EMBL" id="OZ019906">
    <property type="protein sequence ID" value="CAK9203924.1"/>
    <property type="molecule type" value="Genomic_DNA"/>
</dbReference>
<keyword evidence="1" id="KW-0812">Transmembrane</keyword>
<feature type="transmembrane region" description="Helical" evidence="1">
    <location>
        <begin position="51"/>
        <end position="72"/>
    </location>
</feature>
<evidence type="ECO:0000313" key="2">
    <source>
        <dbReference type="EMBL" id="CAK9203924.1"/>
    </source>
</evidence>
<keyword evidence="3" id="KW-1185">Reference proteome</keyword>
<name>A0ABP0TSQ2_9BRYO</name>
<dbReference type="Proteomes" id="UP001497512">
    <property type="component" value="Chromosome 14"/>
</dbReference>
<reference evidence="2" key="1">
    <citation type="submission" date="2024-02" db="EMBL/GenBank/DDBJ databases">
        <authorList>
            <consortium name="ELIXIR-Norway"/>
            <consortium name="Elixir Norway"/>
        </authorList>
    </citation>
    <scope>NUCLEOTIDE SEQUENCE</scope>
</reference>
<evidence type="ECO:0000313" key="3">
    <source>
        <dbReference type="Proteomes" id="UP001497512"/>
    </source>
</evidence>
<accession>A0ABP0TSQ2</accession>
<keyword evidence="1" id="KW-0472">Membrane</keyword>
<sequence length="91" mass="10563">MDLSIKRISRDGLLVCVQCRSSLKNVVMMMMMQVTQECCEYYRSEEAVGTWVLLLLFFCSFKLLEVLFELLLRLQASSNLLEAQRGILHLL</sequence>
<evidence type="ECO:0000256" key="1">
    <source>
        <dbReference type="SAM" id="Phobius"/>
    </source>
</evidence>
<gene>
    <name evidence="2" type="ORF">CSSPTR1EN2_LOCUS7129</name>
</gene>
<keyword evidence="1" id="KW-1133">Transmembrane helix</keyword>
<protein>
    <submittedName>
        <fullName evidence="2">Uncharacterized protein</fullName>
    </submittedName>
</protein>
<organism evidence="2 3">
    <name type="scientific">Sphagnum troendelagicum</name>
    <dbReference type="NCBI Taxonomy" id="128251"/>
    <lineage>
        <taxon>Eukaryota</taxon>
        <taxon>Viridiplantae</taxon>
        <taxon>Streptophyta</taxon>
        <taxon>Embryophyta</taxon>
        <taxon>Bryophyta</taxon>
        <taxon>Sphagnophytina</taxon>
        <taxon>Sphagnopsida</taxon>
        <taxon>Sphagnales</taxon>
        <taxon>Sphagnaceae</taxon>
        <taxon>Sphagnum</taxon>
    </lineage>
</organism>